<dbReference type="Proteomes" id="UP000308652">
    <property type="component" value="Unassembled WGS sequence"/>
</dbReference>
<dbReference type="EMBL" id="ML213616">
    <property type="protein sequence ID" value="TFK36153.1"/>
    <property type="molecule type" value="Genomic_DNA"/>
</dbReference>
<evidence type="ECO:0000313" key="3">
    <source>
        <dbReference type="EMBL" id="TFK36153.1"/>
    </source>
</evidence>
<protein>
    <submittedName>
        <fullName evidence="3">Uncharacterized protein</fullName>
    </submittedName>
</protein>
<feature type="compositionally biased region" description="Polar residues" evidence="1">
    <location>
        <begin position="330"/>
        <end position="353"/>
    </location>
</feature>
<feature type="compositionally biased region" description="Polar residues" evidence="1">
    <location>
        <begin position="61"/>
        <end position="77"/>
    </location>
</feature>
<evidence type="ECO:0000256" key="1">
    <source>
        <dbReference type="SAM" id="MobiDB-lite"/>
    </source>
</evidence>
<feature type="transmembrane region" description="Helical" evidence="2">
    <location>
        <begin position="184"/>
        <end position="203"/>
    </location>
</feature>
<keyword evidence="2" id="KW-1133">Transmembrane helix</keyword>
<keyword evidence="2" id="KW-0812">Transmembrane</keyword>
<feature type="compositionally biased region" description="Polar residues" evidence="1">
    <location>
        <begin position="24"/>
        <end position="36"/>
    </location>
</feature>
<feature type="region of interest" description="Disordered" evidence="1">
    <location>
        <begin position="61"/>
        <end position="114"/>
    </location>
</feature>
<name>A0A5C3LUS8_9AGAR</name>
<proteinExistence type="predicted"/>
<evidence type="ECO:0000313" key="4">
    <source>
        <dbReference type="Proteomes" id="UP000308652"/>
    </source>
</evidence>
<keyword evidence="4" id="KW-1185">Reference proteome</keyword>
<feature type="region of interest" description="Disordered" evidence="1">
    <location>
        <begin position="1"/>
        <end position="47"/>
    </location>
</feature>
<organism evidence="3 4">
    <name type="scientific">Crucibulum laeve</name>
    <dbReference type="NCBI Taxonomy" id="68775"/>
    <lineage>
        <taxon>Eukaryota</taxon>
        <taxon>Fungi</taxon>
        <taxon>Dikarya</taxon>
        <taxon>Basidiomycota</taxon>
        <taxon>Agaricomycotina</taxon>
        <taxon>Agaricomycetes</taxon>
        <taxon>Agaricomycetidae</taxon>
        <taxon>Agaricales</taxon>
        <taxon>Agaricineae</taxon>
        <taxon>Nidulariaceae</taxon>
        <taxon>Crucibulum</taxon>
    </lineage>
</organism>
<gene>
    <name evidence="3" type="ORF">BDQ12DRAFT_725450</name>
</gene>
<feature type="region of interest" description="Disordered" evidence="1">
    <location>
        <begin position="274"/>
        <end position="353"/>
    </location>
</feature>
<sequence>MSDPIGVNPHLPNLVEVRHRHSPKQPTTHTRTTSNIGDPRPSSSSSNIAITSALEPNSVSLAPSIGTPSNIINQTSLPMTTPSSTRTESSPDCRGSTNTSSCISTSPSQPETSIDISQSLAASTIDATQSGYSITPILMSSTQPPATLTSDTALNNPSISLPVSTSAQVNTVNPGHPILSRGSIAGIVIASLITFAIGLIIILKRRWIRDKLFPKRYPSQLYSIPAPGYEYDAQSARMSHDQRSPDMAEILSAPNTILLSRDFELLRFQEEYTGATSSSRRSQESEREGSSPSVGTTRSEISIPQEDEMVIQARRKAKGKERAIYDSDIDSVQTSSQSSRQLPTSTSTVRDST</sequence>
<accession>A0A5C3LUS8</accession>
<feature type="compositionally biased region" description="Low complexity" evidence="1">
    <location>
        <begin position="78"/>
        <end position="90"/>
    </location>
</feature>
<evidence type="ECO:0000256" key="2">
    <source>
        <dbReference type="SAM" id="Phobius"/>
    </source>
</evidence>
<keyword evidence="2" id="KW-0472">Membrane</keyword>
<feature type="compositionally biased region" description="Polar residues" evidence="1">
    <location>
        <begin position="95"/>
        <end position="114"/>
    </location>
</feature>
<dbReference type="AlphaFoldDB" id="A0A5C3LUS8"/>
<reference evidence="3 4" key="1">
    <citation type="journal article" date="2019" name="Nat. Ecol. Evol.">
        <title>Megaphylogeny resolves global patterns of mushroom evolution.</title>
        <authorList>
            <person name="Varga T."/>
            <person name="Krizsan K."/>
            <person name="Foldi C."/>
            <person name="Dima B."/>
            <person name="Sanchez-Garcia M."/>
            <person name="Sanchez-Ramirez S."/>
            <person name="Szollosi G.J."/>
            <person name="Szarkandi J.G."/>
            <person name="Papp V."/>
            <person name="Albert L."/>
            <person name="Andreopoulos W."/>
            <person name="Angelini C."/>
            <person name="Antonin V."/>
            <person name="Barry K.W."/>
            <person name="Bougher N.L."/>
            <person name="Buchanan P."/>
            <person name="Buyck B."/>
            <person name="Bense V."/>
            <person name="Catcheside P."/>
            <person name="Chovatia M."/>
            <person name="Cooper J."/>
            <person name="Damon W."/>
            <person name="Desjardin D."/>
            <person name="Finy P."/>
            <person name="Geml J."/>
            <person name="Haridas S."/>
            <person name="Hughes K."/>
            <person name="Justo A."/>
            <person name="Karasinski D."/>
            <person name="Kautmanova I."/>
            <person name="Kiss B."/>
            <person name="Kocsube S."/>
            <person name="Kotiranta H."/>
            <person name="LaButti K.M."/>
            <person name="Lechner B.E."/>
            <person name="Liimatainen K."/>
            <person name="Lipzen A."/>
            <person name="Lukacs Z."/>
            <person name="Mihaltcheva S."/>
            <person name="Morgado L.N."/>
            <person name="Niskanen T."/>
            <person name="Noordeloos M.E."/>
            <person name="Ohm R.A."/>
            <person name="Ortiz-Santana B."/>
            <person name="Ovrebo C."/>
            <person name="Racz N."/>
            <person name="Riley R."/>
            <person name="Savchenko A."/>
            <person name="Shiryaev A."/>
            <person name="Soop K."/>
            <person name="Spirin V."/>
            <person name="Szebenyi C."/>
            <person name="Tomsovsky M."/>
            <person name="Tulloss R.E."/>
            <person name="Uehling J."/>
            <person name="Grigoriev I.V."/>
            <person name="Vagvolgyi C."/>
            <person name="Papp T."/>
            <person name="Martin F.M."/>
            <person name="Miettinen O."/>
            <person name="Hibbett D.S."/>
            <person name="Nagy L.G."/>
        </authorList>
    </citation>
    <scope>NUCLEOTIDE SEQUENCE [LARGE SCALE GENOMIC DNA]</scope>
    <source>
        <strain evidence="3 4">CBS 166.37</strain>
    </source>
</reference>